<feature type="transmembrane region" description="Helical" evidence="6">
    <location>
        <begin position="251"/>
        <end position="281"/>
    </location>
</feature>
<dbReference type="EMBL" id="FNGO01000026">
    <property type="protein sequence ID" value="SDM31229.1"/>
    <property type="molecule type" value="Genomic_DNA"/>
</dbReference>
<dbReference type="GO" id="GO:0050071">
    <property type="term" value="F:phosphatidylglycerol lysyltransferase activity"/>
    <property type="evidence" value="ECO:0007669"/>
    <property type="project" value="UniProtKB-EC"/>
</dbReference>
<gene>
    <name evidence="6" type="primary">mprF</name>
    <name evidence="7" type="ORF">SAMN04488692_12622</name>
</gene>
<dbReference type="GO" id="GO:0046677">
    <property type="term" value="P:response to antibiotic"/>
    <property type="evidence" value="ECO:0007669"/>
    <property type="project" value="UniProtKB-KW"/>
</dbReference>
<organism evidence="7 8">
    <name type="scientific">Halarsenatibacter silvermanii</name>
    <dbReference type="NCBI Taxonomy" id="321763"/>
    <lineage>
        <taxon>Bacteria</taxon>
        <taxon>Bacillati</taxon>
        <taxon>Bacillota</taxon>
        <taxon>Clostridia</taxon>
        <taxon>Halanaerobiales</taxon>
        <taxon>Halarsenatibacteraceae</taxon>
        <taxon>Halarsenatibacter</taxon>
    </lineage>
</organism>
<keyword evidence="2" id="KW-1003">Cell membrane</keyword>
<proteinExistence type="inferred from homology"/>
<dbReference type="NCBIfam" id="TIGR00374">
    <property type="entry name" value="flippase-like domain"/>
    <property type="match status" value="1"/>
</dbReference>
<accession>A0A1G9S6U3</accession>
<dbReference type="GO" id="GO:0005886">
    <property type="term" value="C:plasma membrane"/>
    <property type="evidence" value="ECO:0007669"/>
    <property type="project" value="UniProtKB-SubCell"/>
</dbReference>
<evidence type="ECO:0000313" key="7">
    <source>
        <dbReference type="EMBL" id="SDM31229.1"/>
    </source>
</evidence>
<evidence type="ECO:0000256" key="1">
    <source>
        <dbReference type="ARBA" id="ARBA00004651"/>
    </source>
</evidence>
<dbReference type="RefSeq" id="WP_159429923.1">
    <property type="nucleotide sequence ID" value="NZ_FNGO01000026.1"/>
</dbReference>
<keyword evidence="5 6" id="KW-0472">Membrane</keyword>
<comment type="similarity">
    <text evidence="6">Belongs to the LPG synthase family.</text>
</comment>
<evidence type="ECO:0000256" key="4">
    <source>
        <dbReference type="ARBA" id="ARBA00022989"/>
    </source>
</evidence>
<dbReference type="GO" id="GO:0006629">
    <property type="term" value="P:lipid metabolic process"/>
    <property type="evidence" value="ECO:0007669"/>
    <property type="project" value="UniProtKB-KW"/>
</dbReference>
<protein>
    <recommendedName>
        <fullName evidence="6">Phosphatidylglycerol lysyltransferase</fullName>
        <ecNumber evidence="6">2.3.2.3</ecNumber>
    </recommendedName>
    <alternativeName>
        <fullName evidence="6">Lysylphosphatidylglycerol synthase</fullName>
    </alternativeName>
</protein>
<feature type="transmembrane region" description="Helical" evidence="6">
    <location>
        <begin position="132"/>
        <end position="151"/>
    </location>
</feature>
<sequence length="330" mass="36100">MNNIFKRIFRGKNPIKILLALIIFAFLFASAGDDLLKGASELNLVIIILLFLLQVITLILVAYQWHYIFKTKIDVNITFNAIFRINLAAKFIESITPAAKLGGESARILLFSRLTGKDAGSMLAGVSLQKTASMLGLTIFLLPFILLWPYNLDLEFLAGSNTLFPSLRSELTLIIVPAFIIILFLHGKLKDSLADRIKNLYENTLSSLIDIFTVKTLFALTLIALLFWGLYPIKVYVIAGELGGEVSLIEAAAATFLAYMVSMVPLTPGGLGSFEAVMALVLREAGMSWEGGVTAAVLLRIFTFWLPLLASVLSAMSLSLDVNSLGSSEQ</sequence>
<comment type="subcellular location">
    <subcellularLocation>
        <location evidence="1 6">Cell membrane</location>
        <topology evidence="1 6">Multi-pass membrane protein</topology>
    </subcellularLocation>
</comment>
<comment type="catalytic activity">
    <reaction evidence="6">
        <text>L-lysyl-tRNA(Lys) + a 1,2-diacyl-sn-glycero-3-phospho-(1'-sn-glycerol) = a 1,2-diacyl-sn-glycero-3-phospho-1'-(3'-O-L-lysyl)-sn-glycerol + tRNA(Lys)</text>
        <dbReference type="Rhea" id="RHEA:10668"/>
        <dbReference type="Rhea" id="RHEA-COMP:9696"/>
        <dbReference type="Rhea" id="RHEA-COMP:9697"/>
        <dbReference type="ChEBI" id="CHEBI:64716"/>
        <dbReference type="ChEBI" id="CHEBI:75792"/>
        <dbReference type="ChEBI" id="CHEBI:78442"/>
        <dbReference type="ChEBI" id="CHEBI:78529"/>
        <dbReference type="EC" id="2.3.2.3"/>
    </reaction>
</comment>
<name>A0A1G9S6U3_9FIRM</name>
<evidence type="ECO:0000313" key="8">
    <source>
        <dbReference type="Proteomes" id="UP000199476"/>
    </source>
</evidence>
<dbReference type="STRING" id="321763.SAMN04488692_12622"/>
<keyword evidence="4 6" id="KW-1133">Transmembrane helix</keyword>
<reference evidence="7 8" key="1">
    <citation type="submission" date="2016-10" db="EMBL/GenBank/DDBJ databases">
        <authorList>
            <person name="de Groot N.N."/>
        </authorList>
    </citation>
    <scope>NUCLEOTIDE SEQUENCE [LARGE SCALE GENOMIC DNA]</scope>
    <source>
        <strain evidence="7 8">SLAS-1</strain>
    </source>
</reference>
<dbReference type="InterPro" id="IPR022791">
    <property type="entry name" value="L-PG_synthase/AglD"/>
</dbReference>
<dbReference type="Proteomes" id="UP000199476">
    <property type="component" value="Unassembled WGS sequence"/>
</dbReference>
<evidence type="ECO:0000256" key="3">
    <source>
        <dbReference type="ARBA" id="ARBA00022692"/>
    </source>
</evidence>
<dbReference type="PANTHER" id="PTHR39087:SF2">
    <property type="entry name" value="UPF0104 MEMBRANE PROTEIN MJ1595"/>
    <property type="match status" value="1"/>
</dbReference>
<keyword evidence="6" id="KW-0046">Antibiotic resistance</keyword>
<dbReference type="PANTHER" id="PTHR39087">
    <property type="entry name" value="UPF0104 MEMBRANE PROTEIN MJ1595"/>
    <property type="match status" value="1"/>
</dbReference>
<keyword evidence="6" id="KW-0443">Lipid metabolism</keyword>
<evidence type="ECO:0000256" key="2">
    <source>
        <dbReference type="ARBA" id="ARBA00022475"/>
    </source>
</evidence>
<dbReference type="OrthoDB" id="2111097at2"/>
<evidence type="ECO:0000256" key="6">
    <source>
        <dbReference type="RuleBase" id="RU363042"/>
    </source>
</evidence>
<dbReference type="Pfam" id="PF03706">
    <property type="entry name" value="LPG_synthase_TM"/>
    <property type="match status" value="1"/>
</dbReference>
<keyword evidence="3 6" id="KW-0812">Transmembrane</keyword>
<feature type="transmembrane region" description="Helical" evidence="6">
    <location>
        <begin position="42"/>
        <end position="63"/>
    </location>
</feature>
<evidence type="ECO:0000256" key="5">
    <source>
        <dbReference type="ARBA" id="ARBA00023136"/>
    </source>
</evidence>
<keyword evidence="8" id="KW-1185">Reference proteome</keyword>
<feature type="transmembrane region" description="Helical" evidence="6">
    <location>
        <begin position="171"/>
        <end position="187"/>
    </location>
</feature>
<keyword evidence="6" id="KW-0808">Transferase</keyword>
<comment type="function">
    <text evidence="6">Catalyzes the transfer of a lysyl group from L-lysyl-tRNA(Lys) to membrane-bound phosphatidylglycerol (PG), which produces lysylphosphatidylglycerol (LPG), a major component of the bacterial membrane with a positive net charge. LPG synthesis contributes to bacterial virulence as it is involved in the resistance mechanism against cationic antimicrobial peptides (CAMP) produces by the host's immune system (defensins, cathelicidins) and by the competing microorganisms.</text>
</comment>
<dbReference type="EC" id="2.3.2.3" evidence="6"/>
<feature type="transmembrane region" description="Helical" evidence="6">
    <location>
        <begin position="208"/>
        <end position="231"/>
    </location>
</feature>
<dbReference type="AlphaFoldDB" id="A0A1G9S6U3"/>
<feature type="transmembrane region" description="Helical" evidence="6">
    <location>
        <begin position="293"/>
        <end position="316"/>
    </location>
</feature>